<dbReference type="InterPro" id="IPR046863">
    <property type="entry name" value="MbnP-like_dom"/>
</dbReference>
<proteinExistence type="predicted"/>
<protein>
    <recommendedName>
        <fullName evidence="1">Copper-binding protein MbnP-like domain-containing protein</fullName>
    </recommendedName>
</protein>
<dbReference type="Proteomes" id="UP000576082">
    <property type="component" value="Unassembled WGS sequence"/>
</dbReference>
<evidence type="ECO:0000313" key="3">
    <source>
        <dbReference type="Proteomes" id="UP000576082"/>
    </source>
</evidence>
<dbReference type="RefSeq" id="WP_169660510.1">
    <property type="nucleotide sequence ID" value="NZ_JABANE010000150.1"/>
</dbReference>
<keyword evidence="3" id="KW-1185">Reference proteome</keyword>
<comment type="caution">
    <text evidence="2">The sequence shown here is derived from an EMBL/GenBank/DDBJ whole genome shotgun (WGS) entry which is preliminary data.</text>
</comment>
<gene>
    <name evidence="2" type="ORF">HHU12_30430</name>
</gene>
<dbReference type="Pfam" id="PF20243">
    <property type="entry name" value="MbnP"/>
    <property type="match status" value="1"/>
</dbReference>
<dbReference type="AlphaFoldDB" id="A0A7X9S0R3"/>
<name>A0A7X9S0R3_9BACT</name>
<accession>A0A7X9S0R3</accession>
<feature type="domain" description="Copper-binding protein MbnP-like" evidence="1">
    <location>
        <begin position="29"/>
        <end position="209"/>
    </location>
</feature>
<evidence type="ECO:0000313" key="2">
    <source>
        <dbReference type="EMBL" id="NME72317.1"/>
    </source>
</evidence>
<dbReference type="PROSITE" id="PS51257">
    <property type="entry name" value="PROKAR_LIPOPROTEIN"/>
    <property type="match status" value="1"/>
</dbReference>
<sequence length="260" mass="29904">MKQFFLLLLLSSFLMGCDTYKETFDAAGTGELTIKLNLIHDDDSLTYNKEYINALSQKYIMSDFRFYLSNIVLRDTSATNHFKVPESYHLIEMINKADTSILLKGLPNHAFTELEFSVGVDNSANYSTDQIGDLDPANGMAWNWDTGYKFMLVEGLRLIDSVNTKGLVYHIGGDANYRTVKFSGKEIYLNRNHRQEIVLDVHVDFIFGDKKEALVPEDQRKTNFIDFTNDTDQDTMFGPNTQLIADNYAQMFEWKEIFVK</sequence>
<dbReference type="EMBL" id="JABANE010000150">
    <property type="protein sequence ID" value="NME72317.1"/>
    <property type="molecule type" value="Genomic_DNA"/>
</dbReference>
<evidence type="ECO:0000259" key="1">
    <source>
        <dbReference type="Pfam" id="PF20243"/>
    </source>
</evidence>
<reference evidence="2 3" key="1">
    <citation type="submission" date="2020-04" db="EMBL/GenBank/DDBJ databases">
        <title>Flammeovirga sp. SR4, a novel species isolated from seawater.</title>
        <authorList>
            <person name="Wang X."/>
        </authorList>
    </citation>
    <scope>NUCLEOTIDE SEQUENCE [LARGE SCALE GENOMIC DNA]</scope>
    <source>
        <strain evidence="2 3">ATCC 23126</strain>
    </source>
</reference>
<organism evidence="2 3">
    <name type="scientific">Flammeovirga aprica JL-4</name>
    <dbReference type="NCBI Taxonomy" id="694437"/>
    <lineage>
        <taxon>Bacteria</taxon>
        <taxon>Pseudomonadati</taxon>
        <taxon>Bacteroidota</taxon>
        <taxon>Cytophagia</taxon>
        <taxon>Cytophagales</taxon>
        <taxon>Flammeovirgaceae</taxon>
        <taxon>Flammeovirga</taxon>
    </lineage>
</organism>